<evidence type="ECO:0000313" key="9">
    <source>
        <dbReference type="Proteomes" id="UP000494163"/>
    </source>
</evidence>
<keyword evidence="9" id="KW-1185">Reference proteome</keyword>
<comment type="similarity">
    <text evidence="2">Belongs to the WD repeat SWD2 family.</text>
</comment>
<feature type="compositionally biased region" description="Acidic residues" evidence="7">
    <location>
        <begin position="379"/>
        <end position="393"/>
    </location>
</feature>
<evidence type="ECO:0000256" key="3">
    <source>
        <dbReference type="ARBA" id="ARBA00022574"/>
    </source>
</evidence>
<protein>
    <submittedName>
        <fullName evidence="8">CG3515</fullName>
    </submittedName>
</protein>
<dbReference type="EMBL" id="CP012523">
    <property type="protein sequence ID" value="ALC38233.1"/>
    <property type="molecule type" value="Genomic_DNA"/>
</dbReference>
<dbReference type="PROSITE" id="PS50294">
    <property type="entry name" value="WD_REPEATS_REGION"/>
    <property type="match status" value="1"/>
</dbReference>
<reference evidence="8 9" key="1">
    <citation type="submission" date="2015-08" db="EMBL/GenBank/DDBJ databases">
        <title>Ancestral chromatin configuration constrains chromatin evolution on differentiating sex chromosomes in Drosophila.</title>
        <authorList>
            <person name="Zhou Q."/>
            <person name="Bachtrog D."/>
        </authorList>
    </citation>
    <scope>NUCLEOTIDE SEQUENCE [LARGE SCALE GENOMIC DNA]</scope>
    <source>
        <tissue evidence="8">Whole larvae</tissue>
    </source>
</reference>
<feature type="region of interest" description="Disordered" evidence="7">
    <location>
        <begin position="365"/>
        <end position="393"/>
    </location>
</feature>
<dbReference type="Pfam" id="PF00400">
    <property type="entry name" value="WD40"/>
    <property type="match status" value="1"/>
</dbReference>
<evidence type="ECO:0000256" key="4">
    <source>
        <dbReference type="ARBA" id="ARBA00022737"/>
    </source>
</evidence>
<dbReference type="OrthoDB" id="10251741at2759"/>
<evidence type="ECO:0000256" key="5">
    <source>
        <dbReference type="ARBA" id="ARBA00023242"/>
    </source>
</evidence>
<dbReference type="PROSITE" id="PS50082">
    <property type="entry name" value="WD_REPEATS_2"/>
    <property type="match status" value="1"/>
</dbReference>
<sequence length="393" mass="44014">MKLCDNIMRQFGIAKSFQKMSALKQSMAFSPDGRSLAVCDHQSLTIYDCKHLKEQTQMSVARFLPEVVCYTQEQGIILHSETKFDCCICSLDLSTRRYVRLYRGHTQPVHTICFQPHSSHQFISAGQDDCLLLWDLRCHTYTHKLQELQQPLLAIDPAGLVFATSCGTSQIEIYDVRMLSRQPCQQYSYKCFDLANWTQLQFSPDGKHLLLSTDGSWCYSLDAFDGGLHQAYKVYVNAKREPLQACYTLDSQYVLAAGNAAGAGSVHVWQAHSGKSVAQLRSDSNKTLRRLQFNCQQIMFVSSSADMLHCWLPQDDAAAAEQQLEAAACIDLTRSDESDSDLELLDTKQLVNDDVIFVCKELLPKQSKASPASSVAVESESDSLEEGELTADD</sequence>
<accession>A0A0M3QT37</accession>
<dbReference type="GO" id="GO:0016070">
    <property type="term" value="P:RNA metabolic process"/>
    <property type="evidence" value="ECO:0007669"/>
    <property type="project" value="UniProtKB-ARBA"/>
</dbReference>
<gene>
    <name evidence="8" type="ORF">Dbus_chr2Lg318</name>
</gene>
<evidence type="ECO:0000256" key="1">
    <source>
        <dbReference type="ARBA" id="ARBA00004123"/>
    </source>
</evidence>
<dbReference type="STRING" id="30019.A0A0M3QT37"/>
<dbReference type="GO" id="GO:0003682">
    <property type="term" value="F:chromatin binding"/>
    <property type="evidence" value="ECO:0007669"/>
    <property type="project" value="TreeGrafter"/>
</dbReference>
<keyword evidence="5" id="KW-0539">Nucleus</keyword>
<dbReference type="SMART" id="SM00320">
    <property type="entry name" value="WD40"/>
    <property type="match status" value="4"/>
</dbReference>
<dbReference type="InterPro" id="IPR037867">
    <property type="entry name" value="Swd2/WDR82"/>
</dbReference>
<dbReference type="AlphaFoldDB" id="A0A0M3QT37"/>
<dbReference type="PANTHER" id="PTHR19861">
    <property type="entry name" value="WD40 REPEAT PROTEIN SWD2"/>
    <property type="match status" value="1"/>
</dbReference>
<dbReference type="Gene3D" id="2.130.10.10">
    <property type="entry name" value="YVTN repeat-like/Quinoprotein amine dehydrogenase"/>
    <property type="match status" value="1"/>
</dbReference>
<evidence type="ECO:0000256" key="2">
    <source>
        <dbReference type="ARBA" id="ARBA00005616"/>
    </source>
</evidence>
<evidence type="ECO:0000256" key="6">
    <source>
        <dbReference type="PROSITE-ProRule" id="PRU00221"/>
    </source>
</evidence>
<comment type="subcellular location">
    <subcellularLocation>
        <location evidence="1">Nucleus</location>
    </subcellularLocation>
</comment>
<dbReference type="InterPro" id="IPR001680">
    <property type="entry name" value="WD40_rpt"/>
</dbReference>
<name>A0A0M3QT37_DROBS</name>
<dbReference type="Proteomes" id="UP000494163">
    <property type="component" value="Chromosome 2L"/>
</dbReference>
<proteinExistence type="inferred from homology"/>
<keyword evidence="4" id="KW-0677">Repeat</keyword>
<dbReference type="SUPFAM" id="SSF50978">
    <property type="entry name" value="WD40 repeat-like"/>
    <property type="match status" value="1"/>
</dbReference>
<evidence type="ECO:0000256" key="7">
    <source>
        <dbReference type="SAM" id="MobiDB-lite"/>
    </source>
</evidence>
<feature type="compositionally biased region" description="Low complexity" evidence="7">
    <location>
        <begin position="367"/>
        <end position="378"/>
    </location>
</feature>
<dbReference type="OMA" id="WTQLQFA"/>
<dbReference type="PANTHER" id="PTHR19861:SF0">
    <property type="entry name" value="WD REPEAT-CONTAINING PROTEIN 82"/>
    <property type="match status" value="1"/>
</dbReference>
<keyword evidence="3 6" id="KW-0853">WD repeat</keyword>
<organism evidence="8 9">
    <name type="scientific">Drosophila busckii</name>
    <name type="common">Fruit fly</name>
    <dbReference type="NCBI Taxonomy" id="30019"/>
    <lineage>
        <taxon>Eukaryota</taxon>
        <taxon>Metazoa</taxon>
        <taxon>Ecdysozoa</taxon>
        <taxon>Arthropoda</taxon>
        <taxon>Hexapoda</taxon>
        <taxon>Insecta</taxon>
        <taxon>Pterygota</taxon>
        <taxon>Neoptera</taxon>
        <taxon>Endopterygota</taxon>
        <taxon>Diptera</taxon>
        <taxon>Brachycera</taxon>
        <taxon>Muscomorpha</taxon>
        <taxon>Ephydroidea</taxon>
        <taxon>Drosophilidae</taxon>
        <taxon>Drosophila</taxon>
    </lineage>
</organism>
<evidence type="ECO:0000313" key="8">
    <source>
        <dbReference type="EMBL" id="ALC38233.1"/>
    </source>
</evidence>
<dbReference type="GO" id="GO:0048188">
    <property type="term" value="C:Set1C/COMPASS complex"/>
    <property type="evidence" value="ECO:0007669"/>
    <property type="project" value="TreeGrafter"/>
</dbReference>
<dbReference type="InterPro" id="IPR036322">
    <property type="entry name" value="WD40_repeat_dom_sf"/>
</dbReference>
<dbReference type="SMR" id="A0A0M3QT37"/>
<dbReference type="InterPro" id="IPR015943">
    <property type="entry name" value="WD40/YVTN_repeat-like_dom_sf"/>
</dbReference>
<feature type="repeat" description="WD" evidence="6">
    <location>
        <begin position="102"/>
        <end position="137"/>
    </location>
</feature>